<keyword evidence="3" id="KW-1185">Reference proteome</keyword>
<dbReference type="EMBL" id="SOMN01000063">
    <property type="protein sequence ID" value="TFE19430.1"/>
    <property type="molecule type" value="Genomic_DNA"/>
</dbReference>
<reference evidence="2 3" key="1">
    <citation type="submission" date="2019-03" db="EMBL/GenBank/DDBJ databases">
        <title>Cohnella endophytica sp. nov., a novel endophytic bacterium isolated from bark of Sonneratia apetala.</title>
        <authorList>
            <person name="Tuo L."/>
        </authorList>
    </citation>
    <scope>NUCLEOTIDE SEQUENCE [LARGE SCALE GENOMIC DNA]</scope>
    <source>
        <strain evidence="2 3">CCTCC AB 208254</strain>
    </source>
</reference>
<name>A0A4Y8LMU9_9BACL</name>
<dbReference type="AlphaFoldDB" id="A0A4Y8LMU9"/>
<protein>
    <submittedName>
        <fullName evidence="2">DUF4365 domain-containing protein</fullName>
    </submittedName>
</protein>
<comment type="caution">
    <text evidence="2">The sequence shown here is derived from an EMBL/GenBank/DDBJ whole genome shotgun (WGS) entry which is preliminary data.</text>
</comment>
<accession>A0A4Y8LMU9</accession>
<dbReference type="Pfam" id="PF14280">
    <property type="entry name" value="DUF4365"/>
    <property type="match status" value="1"/>
</dbReference>
<dbReference type="InterPro" id="IPR025375">
    <property type="entry name" value="DUF4365"/>
</dbReference>
<organism evidence="2 3">
    <name type="scientific">Cohnella luojiensis</name>
    <dbReference type="NCBI Taxonomy" id="652876"/>
    <lineage>
        <taxon>Bacteria</taxon>
        <taxon>Bacillati</taxon>
        <taxon>Bacillota</taxon>
        <taxon>Bacilli</taxon>
        <taxon>Bacillales</taxon>
        <taxon>Paenibacillaceae</taxon>
        <taxon>Cohnella</taxon>
    </lineage>
</organism>
<feature type="domain" description="DUF4365" evidence="1">
    <location>
        <begin position="32"/>
        <end position="144"/>
    </location>
</feature>
<evidence type="ECO:0000259" key="1">
    <source>
        <dbReference type="Pfam" id="PF14280"/>
    </source>
</evidence>
<proteinExistence type="predicted"/>
<sequence>MKLLMYEQIEVLLMNDIRRSVYTDDQQNEEESRIHLSYHLNRLGWKFRDLSQDNDIDGEIEVFDPVDRQTSGKFIKVQIKSISSTSIKDGIISYPCPIKFLHFCDVCDIPVVLILYDVDAKEAYWLWVQYYLYNKLDRENTSWRGNISFVTVKFLINDIVSFTSASFESNLKNIAYTGTNEITQLRKSLTFQRYYTLVAEEDISTPIAKRISAKLLVEASFSSSKDAMRVLIPKINEQLLYSEHPSTTNFHDIHKPCDVIVMFFYNDIKQINHGLPFCRTQWINEELSIKPNTISPDEYIDSIGIKWETMHEMFSDLIPNNSMNKGQYLRLAEFTYDNFYRILSAIQVSFRLYKRNQIDFISLKKNMNTYKSQLDEYYFAFSERGYPPFDCTELDKVLLEFISAIHDLGLYSVNSDRNEQNEAWLINNCIERAIKQIPIYDYEKSKIR</sequence>
<evidence type="ECO:0000313" key="3">
    <source>
        <dbReference type="Proteomes" id="UP000297900"/>
    </source>
</evidence>
<gene>
    <name evidence="2" type="ORF">E2980_23295</name>
</gene>
<evidence type="ECO:0000313" key="2">
    <source>
        <dbReference type="EMBL" id="TFE19430.1"/>
    </source>
</evidence>
<dbReference type="Proteomes" id="UP000297900">
    <property type="component" value="Unassembled WGS sequence"/>
</dbReference>